<dbReference type="Gene3D" id="3.30.2080.10">
    <property type="entry name" value="GH92 mannosidase domain"/>
    <property type="match status" value="1"/>
</dbReference>
<dbReference type="RefSeq" id="WP_071360764.1">
    <property type="nucleotide sequence ID" value="NZ_JRYB01000001.1"/>
</dbReference>
<comment type="caution">
    <text evidence="4">The sequence shown here is derived from an EMBL/GenBank/DDBJ whole genome shotgun (WGS) entry which is preliminary data.</text>
</comment>
<dbReference type="GO" id="GO:0006516">
    <property type="term" value="P:glycoprotein catabolic process"/>
    <property type="evidence" value="ECO:0007669"/>
    <property type="project" value="TreeGrafter"/>
</dbReference>
<dbReference type="Proteomes" id="UP000180246">
    <property type="component" value="Unassembled WGS sequence"/>
</dbReference>
<evidence type="ECO:0000259" key="2">
    <source>
        <dbReference type="Pfam" id="PF07971"/>
    </source>
</evidence>
<dbReference type="Pfam" id="PF07971">
    <property type="entry name" value="Glyco_hydro_92"/>
    <property type="match status" value="1"/>
</dbReference>
<dbReference type="GO" id="GO:0030246">
    <property type="term" value="F:carbohydrate binding"/>
    <property type="evidence" value="ECO:0007669"/>
    <property type="project" value="InterPro"/>
</dbReference>
<dbReference type="PANTHER" id="PTHR12143">
    <property type="entry name" value="PEPTIDE N-GLYCANASE PNGASE -RELATED"/>
    <property type="match status" value="1"/>
</dbReference>
<keyword evidence="1" id="KW-0732">Signal</keyword>
<dbReference type="GO" id="GO:0000224">
    <property type="term" value="F:peptide-N4-(N-acetyl-beta-glucosaminyl)asparagine amidase activity"/>
    <property type="evidence" value="ECO:0007669"/>
    <property type="project" value="TreeGrafter"/>
</dbReference>
<dbReference type="InterPro" id="IPR041371">
    <property type="entry name" value="GH92_N"/>
</dbReference>
<dbReference type="PANTHER" id="PTHR12143:SF39">
    <property type="entry name" value="SECRETED PROTEIN"/>
    <property type="match status" value="1"/>
</dbReference>
<dbReference type="FunFam" id="1.20.1610.10:FF:000001">
    <property type="entry name" value="Putative alpha-1,2-mannosidase"/>
    <property type="match status" value="1"/>
</dbReference>
<feature type="signal peptide" evidence="1">
    <location>
        <begin position="1"/>
        <end position="27"/>
    </location>
</feature>
<accession>A0A1S2N7U4</accession>
<evidence type="ECO:0000313" key="4">
    <source>
        <dbReference type="EMBL" id="OIJ40372.1"/>
    </source>
</evidence>
<organism evidence="4 5">
    <name type="scientific">Massilia timonae</name>
    <dbReference type="NCBI Taxonomy" id="47229"/>
    <lineage>
        <taxon>Bacteria</taxon>
        <taxon>Pseudomonadati</taxon>
        <taxon>Pseudomonadota</taxon>
        <taxon>Betaproteobacteria</taxon>
        <taxon>Burkholderiales</taxon>
        <taxon>Oxalobacteraceae</taxon>
        <taxon>Telluria group</taxon>
        <taxon>Massilia</taxon>
    </lineage>
</organism>
<evidence type="ECO:0000259" key="3">
    <source>
        <dbReference type="Pfam" id="PF17678"/>
    </source>
</evidence>
<dbReference type="InterPro" id="IPR050883">
    <property type="entry name" value="PNGase"/>
</dbReference>
<dbReference type="Gene3D" id="2.70.98.10">
    <property type="match status" value="1"/>
</dbReference>
<feature type="domain" description="Glycosyl hydrolase family 92 N-terminal" evidence="3">
    <location>
        <begin position="37"/>
        <end position="289"/>
    </location>
</feature>
<sequence length="779" mass="87103">MTARLNFGQLSIAASAAFLFSATPVLAAAPGSPAEAVDVFIGTGGDGHTFPGASRPFGMVQLSPDTQHRHFRQSYPWASGYNYADSSILGFSHTHFSGSGHSDLGDVLLMPYSGETKLEPGYPERPFSGYRSRFSHDQEKAEPGYYAVRLKDHEVDVELTASERVGLHRYKFKAGEPAKVLLDLRTSIYNYDEKNLWARLRVRSSTIITGMRETRGWAPGRQVHFAIQFSRPIDTRQLLNREESIPYRGFAPPGKTPADKALVEGKQLMADFNFGVPQDGTLLVKVALSAVSEDNAIANLAEMPGWDFDQERERAGKAWNDALGAVKVEAEGPMRTKFYTALYHTMLAPSLFMDLDGSYRGPDNQVHKAKNFRFHSTFSLWDTYRALHPLLTIVAPEQRNADFVNSLIASQQHSPYGILPVWQFHGLETWCMIGYHAVPVIADAYMKGIRGFDADKALAAMTASAEYGPYGGLEHYMKLGYVPIDLEKEAASKTVEYAFDDWTIARMAEKMGKKDIAARYYKRAQNYRNVFDKETGFIRARKSTGEFRTPFNPEQSNFGSDYTEGSAWQYSWYMPHDNAGLISFLGGDTKLVSKIDQVFDAKVDETVYAHMEDISGLIGHYAHGNEPSHHVAYLYNYAGAPWRTQERLANIMATQYSDKPDGLSGNDDLGQMSAWFAFTALGFYPVAPASNEYVIGRPFLDKATLNLPNGQRFTVRADNLSTANGYVGRVTLNGKPLMRTFIRHEDIMAGGELVFTMQATPNKDWGKEQNARPYTQTRY</sequence>
<evidence type="ECO:0000256" key="1">
    <source>
        <dbReference type="SAM" id="SignalP"/>
    </source>
</evidence>
<dbReference type="InterPro" id="IPR014718">
    <property type="entry name" value="GH-type_carb-bd"/>
</dbReference>
<dbReference type="InterPro" id="IPR012939">
    <property type="entry name" value="Glyco_hydro_92"/>
</dbReference>
<protein>
    <submittedName>
        <fullName evidence="4">Alpha-1,2-mannosidase family protein</fullName>
    </submittedName>
</protein>
<dbReference type="NCBIfam" id="TIGR01180">
    <property type="entry name" value="aman2_put"/>
    <property type="match status" value="1"/>
</dbReference>
<dbReference type="Gene3D" id="1.20.1050.60">
    <property type="entry name" value="alpha-1,2-mannosidase"/>
    <property type="match status" value="1"/>
</dbReference>
<name>A0A1S2N7U4_9BURK</name>
<dbReference type="InterPro" id="IPR008928">
    <property type="entry name" value="6-hairpin_glycosidase_sf"/>
</dbReference>
<feature type="domain" description="Glycosyl hydrolase family 92" evidence="2">
    <location>
        <begin position="295"/>
        <end position="758"/>
    </location>
</feature>
<dbReference type="EMBL" id="JRYB01000001">
    <property type="protein sequence ID" value="OIJ40372.1"/>
    <property type="molecule type" value="Genomic_DNA"/>
</dbReference>
<dbReference type="AlphaFoldDB" id="A0A1S2N7U4"/>
<dbReference type="FunFam" id="1.20.1050.60:FF:000001">
    <property type="entry name" value="Putative alpha-1,2-mannosidase"/>
    <property type="match status" value="1"/>
</dbReference>
<feature type="chain" id="PRO_5010291462" evidence="1">
    <location>
        <begin position="28"/>
        <end position="779"/>
    </location>
</feature>
<dbReference type="Gene3D" id="1.20.1610.10">
    <property type="entry name" value="alpha-1,2-mannosidases domains"/>
    <property type="match status" value="1"/>
</dbReference>
<proteinExistence type="predicted"/>
<dbReference type="Pfam" id="PF17678">
    <property type="entry name" value="Glyco_hydro_92N"/>
    <property type="match status" value="1"/>
</dbReference>
<evidence type="ECO:0000313" key="5">
    <source>
        <dbReference type="Proteomes" id="UP000180246"/>
    </source>
</evidence>
<dbReference type="InterPro" id="IPR005887">
    <property type="entry name" value="GH92_a_mannosidase_put"/>
</dbReference>
<gene>
    <name evidence="4" type="ORF">LO55_1153</name>
</gene>
<reference evidence="4 5" key="1">
    <citation type="submission" date="2014-10" db="EMBL/GenBank/DDBJ databases">
        <authorList>
            <person name="Seo M.-J."/>
            <person name="Seok Y.J."/>
            <person name="Cha I.-T."/>
        </authorList>
    </citation>
    <scope>NUCLEOTIDE SEQUENCE [LARGE SCALE GENOMIC DNA]</scope>
    <source>
        <strain evidence="4 5">NEU</strain>
    </source>
</reference>
<dbReference type="SUPFAM" id="SSF48208">
    <property type="entry name" value="Six-hairpin glycosidases"/>
    <property type="match status" value="1"/>
</dbReference>
<dbReference type="GO" id="GO:0005975">
    <property type="term" value="P:carbohydrate metabolic process"/>
    <property type="evidence" value="ECO:0007669"/>
    <property type="project" value="InterPro"/>
</dbReference>
<dbReference type="GO" id="GO:0005829">
    <property type="term" value="C:cytosol"/>
    <property type="evidence" value="ECO:0007669"/>
    <property type="project" value="TreeGrafter"/>
</dbReference>
<dbReference type="FunFam" id="3.30.2080.10:FF:000001">
    <property type="entry name" value="Alpha-1,2-mannosidase subfamily"/>
    <property type="match status" value="1"/>
</dbReference>